<gene>
    <name evidence="1" type="ORF">O6H91_07G061000</name>
</gene>
<dbReference type="EMBL" id="CM055098">
    <property type="protein sequence ID" value="KAJ7549631.1"/>
    <property type="molecule type" value="Genomic_DNA"/>
</dbReference>
<protein>
    <submittedName>
        <fullName evidence="1">Uncharacterized protein</fullName>
    </submittedName>
</protein>
<keyword evidence="2" id="KW-1185">Reference proteome</keyword>
<evidence type="ECO:0000313" key="2">
    <source>
        <dbReference type="Proteomes" id="UP001162992"/>
    </source>
</evidence>
<comment type="caution">
    <text evidence="1">The sequence shown here is derived from an EMBL/GenBank/DDBJ whole genome shotgun (WGS) entry which is preliminary data.</text>
</comment>
<evidence type="ECO:0000313" key="1">
    <source>
        <dbReference type="EMBL" id="KAJ7549631.1"/>
    </source>
</evidence>
<dbReference type="Proteomes" id="UP001162992">
    <property type="component" value="Chromosome 7"/>
</dbReference>
<sequence length="623" mass="69616">MAPVGKLRKVLGVVKDQTSISLAKVTSSRAPDLDVILVKATSHDDTPTDEKYVHEILYFISGYRGYVSACVEGLAKRLSKTRDWIVAIKVLILTHRLLRDAGPAFADELMFVSRRMLNVYNFRDESHSNAWDYSAFVRTYGIYLNERLDCFPSIYGYGNQKTSRDNYKSSYDDRGSEYSVDGYDNSMRKSSPTGKQNQNMLLKEMTPDLLLEKLPSLQHLLERMLACRPTGAARHHRLIQIALFEIVRESFQVYSDICEGITVLLDGFFNMEHSDCIKAFNIYSRAAKQAVELSSFYNVTRSSGICRPSEYPTVQNILQDHLDTLEDYLRDRSRLSLEPQRSRSPEPAPQYRFPQPDPAMEDRDVEDFNSIKALPAPPVEQIEISRVEAQQPDADLINLDQATISADEHQNQLALTLFTSTSTGPGNGSWETFGSAPEQEVASQSSQGTSTQWNTASESGKEGWELALVTEASKLSKTKESMAGGFDRLLLDSMYDQAVSSQNHSSTMPAGSASSVALPGKPPSSLLALPAPVSVPGEDPFVASVAVPPPTFVQMVDLRQKQQLLFQEQQLWDHYQRGGMQGNYGMINIYNLHYAPAPPQNSFSLPYYYGNNGGFAQNGYARY</sequence>
<accession>A0ACC2D5U3</accession>
<proteinExistence type="predicted"/>
<reference evidence="2" key="1">
    <citation type="journal article" date="2024" name="Proc. Natl. Acad. Sci. U.S.A.">
        <title>Extraordinary preservation of gene collinearity over three hundred million years revealed in homosporous lycophytes.</title>
        <authorList>
            <person name="Li C."/>
            <person name="Wickell D."/>
            <person name="Kuo L.Y."/>
            <person name="Chen X."/>
            <person name="Nie B."/>
            <person name="Liao X."/>
            <person name="Peng D."/>
            <person name="Ji J."/>
            <person name="Jenkins J."/>
            <person name="Williams M."/>
            <person name="Shu S."/>
            <person name="Plott C."/>
            <person name="Barry K."/>
            <person name="Rajasekar S."/>
            <person name="Grimwood J."/>
            <person name="Han X."/>
            <person name="Sun S."/>
            <person name="Hou Z."/>
            <person name="He W."/>
            <person name="Dai G."/>
            <person name="Sun C."/>
            <person name="Schmutz J."/>
            <person name="Leebens-Mack J.H."/>
            <person name="Li F.W."/>
            <person name="Wang L."/>
        </authorList>
    </citation>
    <scope>NUCLEOTIDE SEQUENCE [LARGE SCALE GENOMIC DNA]</scope>
    <source>
        <strain evidence="2">cv. PW_Plant_1</strain>
    </source>
</reference>
<organism evidence="1 2">
    <name type="scientific">Diphasiastrum complanatum</name>
    <name type="common">Issler's clubmoss</name>
    <name type="synonym">Lycopodium complanatum</name>
    <dbReference type="NCBI Taxonomy" id="34168"/>
    <lineage>
        <taxon>Eukaryota</taxon>
        <taxon>Viridiplantae</taxon>
        <taxon>Streptophyta</taxon>
        <taxon>Embryophyta</taxon>
        <taxon>Tracheophyta</taxon>
        <taxon>Lycopodiopsida</taxon>
        <taxon>Lycopodiales</taxon>
        <taxon>Lycopodiaceae</taxon>
        <taxon>Lycopodioideae</taxon>
        <taxon>Diphasiastrum</taxon>
    </lineage>
</organism>
<name>A0ACC2D5U3_DIPCM</name>